<dbReference type="SUPFAM" id="SSF103481">
    <property type="entry name" value="Multidrug resistance efflux transporter EmrE"/>
    <property type="match status" value="1"/>
</dbReference>
<gene>
    <name evidence="9" type="ORF">UCRPC4_g00768</name>
</gene>
<dbReference type="PANTHER" id="PTHR23051">
    <property type="entry name" value="SOLUTE CARRIER FAMILY 35, MEMBER F5"/>
    <property type="match status" value="1"/>
</dbReference>
<feature type="domain" description="DUF3955" evidence="8">
    <location>
        <begin position="33"/>
        <end position="78"/>
    </location>
</feature>
<evidence type="ECO:0000256" key="7">
    <source>
        <dbReference type="SAM" id="Phobius"/>
    </source>
</evidence>
<protein>
    <submittedName>
        <fullName evidence="9">Putative integral membrane protein</fullName>
    </submittedName>
</protein>
<evidence type="ECO:0000256" key="4">
    <source>
        <dbReference type="ARBA" id="ARBA00022692"/>
    </source>
</evidence>
<keyword evidence="6 7" id="KW-0472">Membrane</keyword>
<dbReference type="Pfam" id="PF13127">
    <property type="entry name" value="DUF3955"/>
    <property type="match status" value="1"/>
</dbReference>
<dbReference type="Gene3D" id="1.10.3730.20">
    <property type="match status" value="1"/>
</dbReference>
<feature type="transmembrane region" description="Helical" evidence="7">
    <location>
        <begin position="65"/>
        <end position="85"/>
    </location>
</feature>
<dbReference type="InterPro" id="IPR025016">
    <property type="entry name" value="DUF3955"/>
</dbReference>
<dbReference type="GO" id="GO:0012505">
    <property type="term" value="C:endomembrane system"/>
    <property type="evidence" value="ECO:0007669"/>
    <property type="project" value="UniProtKB-SubCell"/>
</dbReference>
<feature type="transmembrane region" description="Helical" evidence="7">
    <location>
        <begin position="181"/>
        <end position="201"/>
    </location>
</feature>
<evidence type="ECO:0000313" key="9">
    <source>
        <dbReference type="EMBL" id="KKY27924.1"/>
    </source>
</evidence>
<evidence type="ECO:0000256" key="2">
    <source>
        <dbReference type="ARBA" id="ARBA00022448"/>
    </source>
</evidence>
<evidence type="ECO:0000256" key="5">
    <source>
        <dbReference type="ARBA" id="ARBA00022989"/>
    </source>
</evidence>
<organism evidence="9 10">
    <name type="scientific">Phaeomoniella chlamydospora</name>
    <name type="common">Phaeoacremonium chlamydosporum</name>
    <dbReference type="NCBI Taxonomy" id="158046"/>
    <lineage>
        <taxon>Eukaryota</taxon>
        <taxon>Fungi</taxon>
        <taxon>Dikarya</taxon>
        <taxon>Ascomycota</taxon>
        <taxon>Pezizomycotina</taxon>
        <taxon>Eurotiomycetes</taxon>
        <taxon>Chaetothyriomycetidae</taxon>
        <taxon>Phaeomoniellales</taxon>
        <taxon>Phaeomoniellaceae</taxon>
        <taxon>Phaeomoniella</taxon>
    </lineage>
</organism>
<dbReference type="InterPro" id="IPR013657">
    <property type="entry name" value="SCL35B1-4/HUT1"/>
</dbReference>
<keyword evidence="3" id="KW-0762">Sugar transport</keyword>
<accession>A0A0G2F0Q3</accession>
<evidence type="ECO:0000256" key="3">
    <source>
        <dbReference type="ARBA" id="ARBA00022597"/>
    </source>
</evidence>
<comment type="subcellular location">
    <subcellularLocation>
        <location evidence="1">Endoplasmic reticulum membrane</location>
        <topology evidence="1">Multi-pass membrane protein</topology>
    </subcellularLocation>
</comment>
<feature type="transmembrane region" description="Helical" evidence="7">
    <location>
        <begin position="150"/>
        <end position="169"/>
    </location>
</feature>
<evidence type="ECO:0000256" key="6">
    <source>
        <dbReference type="ARBA" id="ARBA00023136"/>
    </source>
</evidence>
<sequence length="449" mass="49285">MDGSQLLDLTRSKSNDIQHGEISSVVGGVAKHTLGLLLLLLVVFLWTLSNFLGSTIFADNTFAKPFFMTYFNTSFFVFLAAPTLFRQTRKHIRAGNLKETIKSAIKEIVPLGSKAGEEDEPFLKPDDEHEVDEHNLVGSRASLDGNSGTLGLLATAKISFEFCILWFLANYLAMACLQHTTVGSATIFTSTSSVWTLLIGAVTKAERFTFRKLLGVCGALFGVILVSHLDYTSDTNDKNSDSTFPDKSPSEIALGDFMALLSAFIYAIYTIVLKLKVGSSPSAPKVNMSLFFGLVGFFNLLLLWPLFPILSLANQEPFELPPTPRIWFIIITNSLSSLLSDIAWAHAMILTSPLVVTVGLSLTIPLSLIGEMIVQSQFKGWAYWVGAAVVVAGFGIVEVEEKKEEVEAETQIGSWGDEEDALLVVVDHHHHHHHHHETEGERDQILSSG</sequence>
<dbReference type="AlphaFoldDB" id="A0A0G2F0Q3"/>
<keyword evidence="2" id="KW-0813">Transport</keyword>
<feature type="transmembrane region" description="Helical" evidence="7">
    <location>
        <begin position="287"/>
        <end position="306"/>
    </location>
</feature>
<feature type="transmembrane region" description="Helical" evidence="7">
    <location>
        <begin position="380"/>
        <end position="397"/>
    </location>
</feature>
<evidence type="ECO:0000256" key="1">
    <source>
        <dbReference type="ARBA" id="ARBA00004477"/>
    </source>
</evidence>
<evidence type="ECO:0000259" key="8">
    <source>
        <dbReference type="Pfam" id="PF13127"/>
    </source>
</evidence>
<feature type="transmembrane region" description="Helical" evidence="7">
    <location>
        <begin position="326"/>
        <end position="347"/>
    </location>
</feature>
<dbReference type="GO" id="GO:0055085">
    <property type="term" value="P:transmembrane transport"/>
    <property type="evidence" value="ECO:0007669"/>
    <property type="project" value="InterPro"/>
</dbReference>
<feature type="transmembrane region" description="Helical" evidence="7">
    <location>
        <begin position="354"/>
        <end position="374"/>
    </location>
</feature>
<dbReference type="OrthoDB" id="1436450at2759"/>
<keyword evidence="5 7" id="KW-1133">Transmembrane helix</keyword>
<keyword evidence="10" id="KW-1185">Reference proteome</keyword>
<evidence type="ECO:0000313" key="10">
    <source>
        <dbReference type="Proteomes" id="UP000053317"/>
    </source>
</evidence>
<reference evidence="9 10" key="2">
    <citation type="submission" date="2015-05" db="EMBL/GenBank/DDBJ databases">
        <authorList>
            <person name="Morales-Cruz A."/>
            <person name="Amrine K.C."/>
            <person name="Cantu D."/>
        </authorList>
    </citation>
    <scope>NUCLEOTIDE SEQUENCE [LARGE SCALE GENOMIC DNA]</scope>
    <source>
        <strain evidence="9">UCRPC4</strain>
    </source>
</reference>
<feature type="transmembrane region" description="Helical" evidence="7">
    <location>
        <begin position="252"/>
        <end position="275"/>
    </location>
</feature>
<dbReference type="Proteomes" id="UP000053317">
    <property type="component" value="Unassembled WGS sequence"/>
</dbReference>
<feature type="transmembrane region" description="Helical" evidence="7">
    <location>
        <begin position="213"/>
        <end position="232"/>
    </location>
</feature>
<dbReference type="InterPro" id="IPR037185">
    <property type="entry name" value="EmrE-like"/>
</dbReference>
<dbReference type="PANTHER" id="PTHR23051:SF0">
    <property type="entry name" value="SOLUTE CARRIER FAMILY 35 MEMBER F5"/>
    <property type="match status" value="1"/>
</dbReference>
<comment type="caution">
    <text evidence="9">The sequence shown here is derived from an EMBL/GenBank/DDBJ whole genome shotgun (WGS) entry which is preliminary data.</text>
</comment>
<proteinExistence type="predicted"/>
<feature type="transmembrane region" description="Helical" evidence="7">
    <location>
        <begin position="34"/>
        <end position="53"/>
    </location>
</feature>
<name>A0A0G2F0Q3_PHACM</name>
<dbReference type="EMBL" id="LCWF01000019">
    <property type="protein sequence ID" value="KKY27924.1"/>
    <property type="molecule type" value="Genomic_DNA"/>
</dbReference>
<dbReference type="Pfam" id="PF08449">
    <property type="entry name" value="UAA"/>
    <property type="match status" value="1"/>
</dbReference>
<reference evidence="9 10" key="1">
    <citation type="submission" date="2015-05" db="EMBL/GenBank/DDBJ databases">
        <title>Distinctive expansion of gene families associated with plant cell wall degradation and secondary metabolism in the genomes of grapevine trunk pathogens.</title>
        <authorList>
            <person name="Lawrence D.P."/>
            <person name="Travadon R."/>
            <person name="Rolshausen P.E."/>
            <person name="Baumgartner K."/>
        </authorList>
    </citation>
    <scope>NUCLEOTIDE SEQUENCE [LARGE SCALE GENOMIC DNA]</scope>
    <source>
        <strain evidence="9">UCRPC4</strain>
    </source>
</reference>
<dbReference type="GO" id="GO:0000329">
    <property type="term" value="C:fungal-type vacuole membrane"/>
    <property type="evidence" value="ECO:0007669"/>
    <property type="project" value="TreeGrafter"/>
</dbReference>
<keyword evidence="4 7" id="KW-0812">Transmembrane</keyword>